<dbReference type="Gene3D" id="1.10.260.40">
    <property type="entry name" value="lambda repressor-like DNA-binding domains"/>
    <property type="match status" value="1"/>
</dbReference>
<protein>
    <submittedName>
        <fullName evidence="2">XRE family transcriptional regulator</fullName>
    </submittedName>
</protein>
<dbReference type="CDD" id="cd00093">
    <property type="entry name" value="HTH_XRE"/>
    <property type="match status" value="1"/>
</dbReference>
<name>A0AAX1UFJ9_CERSP</name>
<comment type="caution">
    <text evidence="2">The sequence shown here is derived from an EMBL/GenBank/DDBJ whole genome shotgun (WGS) entry which is preliminary data.</text>
</comment>
<feature type="domain" description="HTH cro/C1-type" evidence="1">
    <location>
        <begin position="37"/>
        <end position="91"/>
    </location>
</feature>
<reference evidence="2 3" key="1">
    <citation type="submission" date="2018-08" db="EMBL/GenBank/DDBJ databases">
        <title>Draft genome sequence of Rhodobacter sphaeroides FY.</title>
        <authorList>
            <person name="Rayyan A."/>
            <person name="Meyer T.E."/>
            <person name="Kyndt J.A."/>
        </authorList>
    </citation>
    <scope>NUCLEOTIDE SEQUENCE [LARGE SCALE GENOMIC DNA]</scope>
    <source>
        <strain evidence="2 3">FY</strain>
    </source>
</reference>
<dbReference type="SUPFAM" id="SSF47413">
    <property type="entry name" value="lambda repressor-like DNA-binding domains"/>
    <property type="match status" value="1"/>
</dbReference>
<evidence type="ECO:0000259" key="1">
    <source>
        <dbReference type="PROSITE" id="PS50943"/>
    </source>
</evidence>
<dbReference type="AlphaFoldDB" id="A0AAX1UFJ9"/>
<organism evidence="2 3">
    <name type="scientific">Cereibacter sphaeroides</name>
    <name type="common">Rhodobacter sphaeroides</name>
    <dbReference type="NCBI Taxonomy" id="1063"/>
    <lineage>
        <taxon>Bacteria</taxon>
        <taxon>Pseudomonadati</taxon>
        <taxon>Pseudomonadota</taxon>
        <taxon>Alphaproteobacteria</taxon>
        <taxon>Rhodobacterales</taxon>
        <taxon>Paracoccaceae</taxon>
        <taxon>Cereibacter</taxon>
    </lineage>
</organism>
<evidence type="ECO:0000313" key="2">
    <source>
        <dbReference type="EMBL" id="RHZ91129.1"/>
    </source>
</evidence>
<accession>A0AAX1UFJ9</accession>
<dbReference type="Proteomes" id="UP000266305">
    <property type="component" value="Unassembled WGS sequence"/>
</dbReference>
<dbReference type="EMBL" id="QWGP01000038">
    <property type="protein sequence ID" value="RHZ91129.1"/>
    <property type="molecule type" value="Genomic_DNA"/>
</dbReference>
<gene>
    <name evidence="2" type="ORF">D1114_20880</name>
</gene>
<dbReference type="InterPro" id="IPR010982">
    <property type="entry name" value="Lambda_DNA-bd_dom_sf"/>
</dbReference>
<sequence>MEETSMGKLSIWEENAPMISMPKKLPRLDQKGVSARLEALREALSLDKGEFAQSFGLDPSSYSKVLKGSKPLKSEHGHAIAEAWGVTMDFIYRGDLSRMEDALRARVMQNLTTRDR</sequence>
<proteinExistence type="predicted"/>
<dbReference type="InterPro" id="IPR001387">
    <property type="entry name" value="Cro/C1-type_HTH"/>
</dbReference>
<dbReference type="SMART" id="SM00530">
    <property type="entry name" value="HTH_XRE"/>
    <property type="match status" value="1"/>
</dbReference>
<dbReference type="GO" id="GO:0003677">
    <property type="term" value="F:DNA binding"/>
    <property type="evidence" value="ECO:0007669"/>
    <property type="project" value="InterPro"/>
</dbReference>
<dbReference type="PROSITE" id="PS50943">
    <property type="entry name" value="HTH_CROC1"/>
    <property type="match status" value="1"/>
</dbReference>
<evidence type="ECO:0000313" key="3">
    <source>
        <dbReference type="Proteomes" id="UP000266305"/>
    </source>
</evidence>